<evidence type="ECO:0000256" key="1">
    <source>
        <dbReference type="SAM" id="MobiDB-lite"/>
    </source>
</evidence>
<feature type="transmembrane region" description="Helical" evidence="2">
    <location>
        <begin position="67"/>
        <end position="100"/>
    </location>
</feature>
<gene>
    <name evidence="3" type="ORF">ACFQY0_17705</name>
</gene>
<reference evidence="4" key="1">
    <citation type="journal article" date="2019" name="Int. J. Syst. Evol. Microbiol.">
        <title>The Global Catalogue of Microorganisms (GCM) 10K type strain sequencing project: providing services to taxonomists for standard genome sequencing and annotation.</title>
        <authorList>
            <consortium name="The Broad Institute Genomics Platform"/>
            <consortium name="The Broad Institute Genome Sequencing Center for Infectious Disease"/>
            <person name="Wu L."/>
            <person name="Ma J."/>
        </authorList>
    </citation>
    <scope>NUCLEOTIDE SEQUENCE [LARGE SCALE GENOMIC DNA]</scope>
    <source>
        <strain evidence="4">CGMCC 4.1467</strain>
    </source>
</reference>
<proteinExistence type="predicted"/>
<sequence>MFSRLLLLFIFVPVIELGIFLWIGERLRLLNTLAIILFTGVLGAALTKSQGLRVLNDFRKSTASGQLPHAAIVEGLIILVAGALLLTPGFLTDAVGFLALVPAVRSKLRKALTQYLSTRIKIITPNGPSGGNRPRRSKPLDDDNVIDV</sequence>
<dbReference type="PANTHER" id="PTHR35335">
    <property type="entry name" value="UPF0716 PROTEIN FXSA"/>
    <property type="match status" value="1"/>
</dbReference>
<keyword evidence="4" id="KW-1185">Reference proteome</keyword>
<accession>A0ABW2LBT6</accession>
<organism evidence="3 4">
    <name type="scientific">Haloferula chungangensis</name>
    <dbReference type="NCBI Taxonomy" id="1048331"/>
    <lineage>
        <taxon>Bacteria</taxon>
        <taxon>Pseudomonadati</taxon>
        <taxon>Verrucomicrobiota</taxon>
        <taxon>Verrucomicrobiia</taxon>
        <taxon>Verrucomicrobiales</taxon>
        <taxon>Verrucomicrobiaceae</taxon>
        <taxon>Haloferula</taxon>
    </lineage>
</organism>
<evidence type="ECO:0000313" key="4">
    <source>
        <dbReference type="Proteomes" id="UP001596472"/>
    </source>
</evidence>
<name>A0ABW2LBT6_9BACT</name>
<dbReference type="Proteomes" id="UP001596472">
    <property type="component" value="Unassembled WGS sequence"/>
</dbReference>
<dbReference type="RefSeq" id="WP_379715124.1">
    <property type="nucleotide sequence ID" value="NZ_JBHTBS010000012.1"/>
</dbReference>
<feature type="transmembrane region" description="Helical" evidence="2">
    <location>
        <begin position="6"/>
        <end position="23"/>
    </location>
</feature>
<evidence type="ECO:0000256" key="2">
    <source>
        <dbReference type="SAM" id="Phobius"/>
    </source>
</evidence>
<dbReference type="InterPro" id="IPR007313">
    <property type="entry name" value="FxsA"/>
</dbReference>
<feature type="region of interest" description="Disordered" evidence="1">
    <location>
        <begin position="126"/>
        <end position="148"/>
    </location>
</feature>
<protein>
    <submittedName>
        <fullName evidence="3">FxsA family protein</fullName>
    </submittedName>
</protein>
<comment type="caution">
    <text evidence="3">The sequence shown here is derived from an EMBL/GenBank/DDBJ whole genome shotgun (WGS) entry which is preliminary data.</text>
</comment>
<dbReference type="PANTHER" id="PTHR35335:SF1">
    <property type="entry name" value="UPF0716 PROTEIN FXSA"/>
    <property type="match status" value="1"/>
</dbReference>
<dbReference type="NCBIfam" id="NF008528">
    <property type="entry name" value="PRK11463.1-2"/>
    <property type="match status" value="1"/>
</dbReference>
<dbReference type="EMBL" id="JBHTBS010000012">
    <property type="protein sequence ID" value="MFC7339035.1"/>
    <property type="molecule type" value="Genomic_DNA"/>
</dbReference>
<keyword evidence="2" id="KW-1133">Transmembrane helix</keyword>
<evidence type="ECO:0000313" key="3">
    <source>
        <dbReference type="EMBL" id="MFC7339035.1"/>
    </source>
</evidence>
<dbReference type="Pfam" id="PF04186">
    <property type="entry name" value="FxsA"/>
    <property type="match status" value="1"/>
</dbReference>
<feature type="transmembrane region" description="Helical" evidence="2">
    <location>
        <begin position="30"/>
        <end position="47"/>
    </location>
</feature>
<keyword evidence="2" id="KW-0812">Transmembrane</keyword>
<keyword evidence="2" id="KW-0472">Membrane</keyword>